<accession>A0ABD1XGE2</accession>
<proteinExistence type="predicted"/>
<evidence type="ECO:0000313" key="3">
    <source>
        <dbReference type="Proteomes" id="UP001605036"/>
    </source>
</evidence>
<protein>
    <submittedName>
        <fullName evidence="2">Uncharacterized protein</fullName>
    </submittedName>
</protein>
<reference evidence="2 3" key="1">
    <citation type="submission" date="2024-09" db="EMBL/GenBank/DDBJ databases">
        <title>Chromosome-scale assembly of Riccia fluitans.</title>
        <authorList>
            <person name="Paukszto L."/>
            <person name="Sawicki J."/>
            <person name="Karawczyk K."/>
            <person name="Piernik-Szablinska J."/>
            <person name="Szczecinska M."/>
            <person name="Mazdziarz M."/>
        </authorList>
    </citation>
    <scope>NUCLEOTIDE SEQUENCE [LARGE SCALE GENOMIC DNA]</scope>
    <source>
        <strain evidence="2">Rf_01</strain>
        <tissue evidence="2">Aerial parts of the thallus</tissue>
    </source>
</reference>
<comment type="caution">
    <text evidence="2">The sequence shown here is derived from an EMBL/GenBank/DDBJ whole genome shotgun (WGS) entry which is preliminary data.</text>
</comment>
<feature type="compositionally biased region" description="Polar residues" evidence="1">
    <location>
        <begin position="40"/>
        <end position="51"/>
    </location>
</feature>
<dbReference type="AlphaFoldDB" id="A0ABD1XGE2"/>
<keyword evidence="3" id="KW-1185">Reference proteome</keyword>
<sequence>MISKLARRCQQKRLTVIYMEYTQRTAAKNSRAVNSIDKAAQQQKVSIANSPERSRSRMTGGRQSTTLDDQSINHGSNNDLSIEYAAATKSSIMEISLCKQTATLGKLANSRPTNLEQATRQ</sequence>
<evidence type="ECO:0000256" key="1">
    <source>
        <dbReference type="SAM" id="MobiDB-lite"/>
    </source>
</evidence>
<organism evidence="2 3">
    <name type="scientific">Riccia fluitans</name>
    <dbReference type="NCBI Taxonomy" id="41844"/>
    <lineage>
        <taxon>Eukaryota</taxon>
        <taxon>Viridiplantae</taxon>
        <taxon>Streptophyta</taxon>
        <taxon>Embryophyta</taxon>
        <taxon>Marchantiophyta</taxon>
        <taxon>Marchantiopsida</taxon>
        <taxon>Marchantiidae</taxon>
        <taxon>Marchantiales</taxon>
        <taxon>Ricciaceae</taxon>
        <taxon>Riccia</taxon>
    </lineage>
</organism>
<name>A0ABD1XGE2_9MARC</name>
<feature type="compositionally biased region" description="Polar residues" evidence="1">
    <location>
        <begin position="61"/>
        <end position="77"/>
    </location>
</feature>
<gene>
    <name evidence="2" type="ORF">R1flu_026331</name>
</gene>
<evidence type="ECO:0000313" key="2">
    <source>
        <dbReference type="EMBL" id="KAL2607758.1"/>
    </source>
</evidence>
<feature type="region of interest" description="Disordered" evidence="1">
    <location>
        <begin position="28"/>
        <end position="77"/>
    </location>
</feature>
<dbReference type="EMBL" id="JBHFFA010000008">
    <property type="protein sequence ID" value="KAL2607758.1"/>
    <property type="molecule type" value="Genomic_DNA"/>
</dbReference>
<dbReference type="Proteomes" id="UP001605036">
    <property type="component" value="Unassembled WGS sequence"/>
</dbReference>